<dbReference type="InterPro" id="IPR036388">
    <property type="entry name" value="WH-like_DNA-bd_sf"/>
</dbReference>
<evidence type="ECO:0000256" key="2">
    <source>
        <dbReference type="ARBA" id="ARBA00023125"/>
    </source>
</evidence>
<reference evidence="5 6" key="1">
    <citation type="submission" date="2016-07" db="EMBL/GenBank/DDBJ databases">
        <title>Draft genome of Streptomyces diastatochromogenes.</title>
        <authorList>
            <person name="Podduturi R."/>
            <person name="Lukassen M.B."/>
            <person name="Clausen N."/>
            <person name="Nielsen J.L."/>
            <person name="Jorgensen N.O."/>
        </authorList>
    </citation>
    <scope>NUCLEOTIDE SEQUENCE [LARGE SCALE GENOMIC DNA]</scope>
    <source>
        <strain evidence="5 6">DSM 40608</strain>
    </source>
</reference>
<dbReference type="GO" id="GO:0003677">
    <property type="term" value="F:DNA binding"/>
    <property type="evidence" value="ECO:0007669"/>
    <property type="project" value="UniProtKB-KW"/>
</dbReference>
<evidence type="ECO:0000259" key="4">
    <source>
        <dbReference type="PROSITE" id="PS51118"/>
    </source>
</evidence>
<evidence type="ECO:0000256" key="1">
    <source>
        <dbReference type="ARBA" id="ARBA00023015"/>
    </source>
</evidence>
<dbReference type="EMBL" id="MCGQ01000190">
    <property type="protein sequence ID" value="OXY84440.1"/>
    <property type="molecule type" value="Genomic_DNA"/>
</dbReference>
<dbReference type="InterPro" id="IPR002577">
    <property type="entry name" value="HTH_HxlR"/>
</dbReference>
<dbReference type="AlphaFoldDB" id="A0A233RM61"/>
<name>A0A233RM61_STRDA</name>
<dbReference type="PROSITE" id="PS51118">
    <property type="entry name" value="HTH_HXLR"/>
    <property type="match status" value="1"/>
</dbReference>
<dbReference type="Pfam" id="PF01638">
    <property type="entry name" value="HxlR"/>
    <property type="match status" value="1"/>
</dbReference>
<organism evidence="5 6">
    <name type="scientific">Streptomyces diastatochromogenes</name>
    <dbReference type="NCBI Taxonomy" id="42236"/>
    <lineage>
        <taxon>Bacteria</taxon>
        <taxon>Bacillati</taxon>
        <taxon>Actinomycetota</taxon>
        <taxon>Actinomycetes</taxon>
        <taxon>Kitasatosporales</taxon>
        <taxon>Streptomycetaceae</taxon>
        <taxon>Streptomyces</taxon>
    </lineage>
</organism>
<keyword evidence="1" id="KW-0805">Transcription regulation</keyword>
<gene>
    <name evidence="5" type="ORF">BEK98_46415</name>
</gene>
<keyword evidence="2" id="KW-0238">DNA-binding</keyword>
<dbReference type="Gene3D" id="1.10.10.10">
    <property type="entry name" value="Winged helix-like DNA-binding domain superfamily/Winged helix DNA-binding domain"/>
    <property type="match status" value="1"/>
</dbReference>
<dbReference type="SUPFAM" id="SSF46785">
    <property type="entry name" value="Winged helix' DNA-binding domain"/>
    <property type="match status" value="1"/>
</dbReference>
<comment type="caution">
    <text evidence="5">The sequence shown here is derived from an EMBL/GenBank/DDBJ whole genome shotgun (WGS) entry which is preliminary data.</text>
</comment>
<protein>
    <submittedName>
        <fullName evidence="5">HxlR family transcriptional regulator</fullName>
    </submittedName>
</protein>
<feature type="domain" description="HTH hxlR-type" evidence="4">
    <location>
        <begin position="20"/>
        <end position="119"/>
    </location>
</feature>
<evidence type="ECO:0000313" key="6">
    <source>
        <dbReference type="Proteomes" id="UP000215483"/>
    </source>
</evidence>
<evidence type="ECO:0000256" key="3">
    <source>
        <dbReference type="ARBA" id="ARBA00023163"/>
    </source>
</evidence>
<evidence type="ECO:0000313" key="5">
    <source>
        <dbReference type="EMBL" id="OXY84440.1"/>
    </source>
</evidence>
<dbReference type="PANTHER" id="PTHR33204">
    <property type="entry name" value="TRANSCRIPTIONAL REGULATOR, MARR FAMILY"/>
    <property type="match status" value="1"/>
</dbReference>
<proteinExistence type="predicted"/>
<dbReference type="OrthoDB" id="3481682at2"/>
<dbReference type="Proteomes" id="UP000215483">
    <property type="component" value="Unassembled WGS sequence"/>
</dbReference>
<dbReference type="InterPro" id="IPR036390">
    <property type="entry name" value="WH_DNA-bd_sf"/>
</dbReference>
<sequence length="131" mass="14658">MRGAQVESSRRTVNGAVEPCPIAPVVDVVYSKWTPQVLWCLLRHGRLRFTALRRQLPQVSAKVLAQRLRQLERDGFVTRTHYEEVPPRVEYEATELAVSLGPVLAALGEWSRRHAAEVEAARAGYTGPLVS</sequence>
<keyword evidence="3" id="KW-0804">Transcription</keyword>
<keyword evidence="6" id="KW-1185">Reference proteome</keyword>
<accession>A0A233RM61</accession>